<organism evidence="2 3">
    <name type="scientific">Phytophthora fragariae</name>
    <dbReference type="NCBI Taxonomy" id="53985"/>
    <lineage>
        <taxon>Eukaryota</taxon>
        <taxon>Sar</taxon>
        <taxon>Stramenopiles</taxon>
        <taxon>Oomycota</taxon>
        <taxon>Peronosporomycetes</taxon>
        <taxon>Peronosporales</taxon>
        <taxon>Peronosporaceae</taxon>
        <taxon>Phytophthora</taxon>
    </lineage>
</organism>
<dbReference type="AlphaFoldDB" id="A0A6A3FY22"/>
<dbReference type="PANTHER" id="PTHR33977:SF1">
    <property type="entry name" value="ZINC ION BINDING PROTEIN"/>
    <property type="match status" value="1"/>
</dbReference>
<protein>
    <recommendedName>
        <fullName evidence="1">MULE transposase domain-containing protein</fullName>
    </recommendedName>
</protein>
<sequence length="353" mass="39772">MLPTYKWTTVCSDMAREDYQLLMEDMKFFIIVKSHLVPCVGCTLTRPHKMCYQLLECSSKTCNAATPYDACPWNGKVLTCQEFYRVMIMECGASSVTPQAPSYPATQGLRERNGEMAMQGLKPARIRMGIIRWFGLTEEVMPTLGQVQRFVRNFNKKELHRTDDYEDVLDQIGQLAYGPAVADTQPFSFGWERDSEGKPNVGNGSNENPFLVGLTTKCLLRNADRDPSSFVFHMDGTFKLNQVAYPVVVCGVSDRGRSFHLVAIFITPQRLEGLYGTALSALRRMFTAVTSMQLLLKYVLADAEAEQLNAVTQVFGMDSELTYLMCIYHVMAKVHKMLKALSGTLRERVVADI</sequence>
<reference evidence="2 3" key="1">
    <citation type="submission" date="2018-08" db="EMBL/GenBank/DDBJ databases">
        <title>Genomic investigation of the strawberry pathogen Phytophthora fragariae indicates pathogenicity is determined by transcriptional variation in three key races.</title>
        <authorList>
            <person name="Adams T.M."/>
            <person name="Armitage A.D."/>
            <person name="Sobczyk M.K."/>
            <person name="Bates H.J."/>
            <person name="Dunwell J.M."/>
            <person name="Nellist C.F."/>
            <person name="Harrison R.J."/>
        </authorList>
    </citation>
    <scope>NUCLEOTIDE SEQUENCE [LARGE SCALE GENOMIC DNA]</scope>
    <source>
        <strain evidence="2 3">NOV-9</strain>
    </source>
</reference>
<gene>
    <name evidence="2" type="ORF">PF009_g3778</name>
</gene>
<accession>A0A6A3FY22</accession>
<evidence type="ECO:0000313" key="3">
    <source>
        <dbReference type="Proteomes" id="UP000429523"/>
    </source>
</evidence>
<name>A0A6A3FY22_9STRA</name>
<comment type="caution">
    <text evidence="2">The sequence shown here is derived from an EMBL/GenBank/DDBJ whole genome shotgun (WGS) entry which is preliminary data.</text>
</comment>
<evidence type="ECO:0000259" key="1">
    <source>
        <dbReference type="Pfam" id="PF10551"/>
    </source>
</evidence>
<dbReference type="Proteomes" id="UP000429523">
    <property type="component" value="Unassembled WGS sequence"/>
</dbReference>
<dbReference type="Pfam" id="PF10551">
    <property type="entry name" value="MULE"/>
    <property type="match status" value="1"/>
</dbReference>
<dbReference type="EMBL" id="QXGF01000111">
    <property type="protein sequence ID" value="KAE8946588.1"/>
    <property type="molecule type" value="Genomic_DNA"/>
</dbReference>
<dbReference type="InterPro" id="IPR018289">
    <property type="entry name" value="MULE_transposase_dom"/>
</dbReference>
<evidence type="ECO:0000313" key="2">
    <source>
        <dbReference type="EMBL" id="KAE8946588.1"/>
    </source>
</evidence>
<proteinExistence type="predicted"/>
<feature type="domain" description="MULE transposase" evidence="1">
    <location>
        <begin position="231"/>
        <end position="333"/>
    </location>
</feature>
<dbReference type="PANTHER" id="PTHR33977">
    <property type="entry name" value="ZINC ION BINDING PROTEIN"/>
    <property type="match status" value="1"/>
</dbReference>